<feature type="chain" id="PRO_5042943343" evidence="2">
    <location>
        <begin position="22"/>
        <end position="616"/>
    </location>
</feature>
<dbReference type="RefSeq" id="WP_346051549.1">
    <property type="nucleotide sequence ID" value="NZ_JAYGII010000015.1"/>
</dbReference>
<dbReference type="NCBIfam" id="TIGR04312">
    <property type="entry name" value="choice_anch_B"/>
    <property type="match status" value="1"/>
</dbReference>
<dbReference type="InterPro" id="IPR011048">
    <property type="entry name" value="Haem_d1_sf"/>
</dbReference>
<comment type="caution">
    <text evidence="3">The sequence shown here is derived from an EMBL/GenBank/DDBJ whole genome shotgun (WGS) entry which is preliminary data.</text>
</comment>
<evidence type="ECO:0000256" key="2">
    <source>
        <dbReference type="SAM" id="SignalP"/>
    </source>
</evidence>
<dbReference type="PANTHER" id="PTHR38787:SF3">
    <property type="entry name" value="REGULATORY P DOMAIN-CONTAINING PROTEIN"/>
    <property type="match status" value="1"/>
</dbReference>
<dbReference type="InterPro" id="IPR027589">
    <property type="entry name" value="Choice_anch_B"/>
</dbReference>
<sequence length="616" mass="66589">MLRSPLGFLALAFLFPLSLHAHEEPAGIVGPADCVDGEAAGHPCSRIDLLAFMPADAMGGPSLNDVWGWTDPESGREYAIVGRFGGTSFIDLDDPANPVYLGELPTRSLTVQGQGGSILCHDDCTDPPEGAGDGSLWRDIKVFQDHAFIVSEEPDHGLQVFDLRQLRTLEDPPYVFEETAHLPDFGNAHNIELNRDSGRAYVVGATSDGRSGGPIVIDVSDPSAPERIGEFHADGYTHDAQCVVYEGPDMAFQGQEVCFNSNEDHLTIVDMTEASSGEIISSTDYPRVGYTHQGWLSEDQHWFYMNDELDNWSRDAAGNMISDSRTRTLVWDVSDLGNPELVDEYYGPSAAIAHNNYVKGDYLFQSNYTSGLRILDISTPSRPVEYAWFDVQPGTDSPRFEGSWSNYPWFESGIVVFTDIGDGLFIAQPRLPEAQAGHADILLEIDEGTAVAGDGRVLAGQFRVTVENRGPEDVSELAVVASLPVSGQLSLVDDGPGNCELADHVLRCRDGELASGASLVFDLEARASEAPDPDLIVMASSEWRHPDTTASRVHSSLPEATDTISGEGQGSGSGSGCSLAGNQRQDPLLPGLFLIAVLYCLSRRKKPAPMRGPAFP</sequence>
<dbReference type="InterPro" id="IPR013211">
    <property type="entry name" value="LVIVD"/>
</dbReference>
<dbReference type="Pfam" id="PF08309">
    <property type="entry name" value="LVIVD"/>
    <property type="match status" value="2"/>
</dbReference>
<accession>A0AAP6JFY6</accession>
<keyword evidence="2" id="KW-0732">Signal</keyword>
<protein>
    <submittedName>
        <fullName evidence="3">Choice-of-anchor B family protein</fullName>
    </submittedName>
</protein>
<feature type="signal peptide" evidence="2">
    <location>
        <begin position="1"/>
        <end position="21"/>
    </location>
</feature>
<dbReference type="SUPFAM" id="SSF51004">
    <property type="entry name" value="C-terminal (heme d1) domain of cytochrome cd1-nitrite reductase"/>
    <property type="match status" value="1"/>
</dbReference>
<dbReference type="Proteomes" id="UP001302316">
    <property type="component" value="Unassembled WGS sequence"/>
</dbReference>
<dbReference type="PANTHER" id="PTHR38787">
    <property type="entry name" value="REGULATORY P DOMAIN-CONTAINING PROTEIN"/>
    <property type="match status" value="1"/>
</dbReference>
<evidence type="ECO:0000256" key="1">
    <source>
        <dbReference type="SAM" id="MobiDB-lite"/>
    </source>
</evidence>
<keyword evidence="4" id="KW-1185">Reference proteome</keyword>
<proteinExistence type="predicted"/>
<feature type="region of interest" description="Disordered" evidence="1">
    <location>
        <begin position="547"/>
        <end position="579"/>
    </location>
</feature>
<organism evidence="3 4">
    <name type="scientific">Natronospira elongata</name>
    <dbReference type="NCBI Taxonomy" id="3110268"/>
    <lineage>
        <taxon>Bacteria</taxon>
        <taxon>Pseudomonadati</taxon>
        <taxon>Pseudomonadota</taxon>
        <taxon>Gammaproteobacteria</taxon>
        <taxon>Natronospirales</taxon>
        <taxon>Natronospiraceae</taxon>
        <taxon>Natronospira</taxon>
    </lineage>
</organism>
<dbReference type="AlphaFoldDB" id="A0AAP6JFY6"/>
<evidence type="ECO:0000313" key="4">
    <source>
        <dbReference type="Proteomes" id="UP001302316"/>
    </source>
</evidence>
<dbReference type="GO" id="GO:0005576">
    <property type="term" value="C:extracellular region"/>
    <property type="evidence" value="ECO:0007669"/>
    <property type="project" value="TreeGrafter"/>
</dbReference>
<evidence type="ECO:0000313" key="3">
    <source>
        <dbReference type="EMBL" id="MEA5445777.1"/>
    </source>
</evidence>
<reference evidence="3 4" key="1">
    <citation type="submission" date="2023-12" db="EMBL/GenBank/DDBJ databases">
        <title>Whole-genome sequencing of halo(alkali)philic microorganisms from hypersaline lakes.</title>
        <authorList>
            <person name="Sorokin D.Y."/>
            <person name="Merkel A.Y."/>
            <person name="Messina E."/>
            <person name="Yakimov M."/>
        </authorList>
    </citation>
    <scope>NUCLEOTIDE SEQUENCE [LARGE SCALE GENOMIC DNA]</scope>
    <source>
        <strain evidence="3 4">AB-CW1</strain>
    </source>
</reference>
<dbReference type="EMBL" id="JAYGII010000015">
    <property type="protein sequence ID" value="MEA5445777.1"/>
    <property type="molecule type" value="Genomic_DNA"/>
</dbReference>
<gene>
    <name evidence="3" type="ORF">VCB98_08090</name>
</gene>
<dbReference type="NCBIfam" id="NF033191">
    <property type="entry name" value="JDVT-CTERM"/>
    <property type="match status" value="1"/>
</dbReference>
<name>A0AAP6JFY6_9GAMM</name>